<evidence type="ECO:0000313" key="6">
    <source>
        <dbReference type="Proteomes" id="UP000039021"/>
    </source>
</evidence>
<name>A0A0T7PKX7_MYCTX</name>
<reference evidence="3" key="3">
    <citation type="submission" date="2015-03" db="EMBL/GenBank/DDBJ databases">
        <authorList>
            <person name="Murphy D."/>
        </authorList>
    </citation>
    <scope>NUCLEOTIDE SEQUENCE [LARGE SCALE GENOMIC DNA]</scope>
    <source>
        <strain evidence="3">K00500041</strain>
    </source>
</reference>
<protein>
    <submittedName>
        <fullName evidence="3">Uncharacterized protein</fullName>
    </submittedName>
</protein>
<evidence type="ECO:0000313" key="4">
    <source>
        <dbReference type="EMBL" id="CPB73984.1"/>
    </source>
</evidence>
<dbReference type="Proteomes" id="UP000039021">
    <property type="component" value="Unassembled WGS sequence"/>
</dbReference>
<dbReference type="Proteomes" id="UP000038802">
    <property type="component" value="Unassembled WGS sequence"/>
</dbReference>
<dbReference type="EMBL" id="CQQC01001703">
    <property type="protein sequence ID" value="CNW17721.1"/>
    <property type="molecule type" value="Genomic_DNA"/>
</dbReference>
<evidence type="ECO:0000313" key="8">
    <source>
        <dbReference type="Proteomes" id="UP000046680"/>
    </source>
</evidence>
<organism evidence="3 5">
    <name type="scientific">Mycobacterium tuberculosis</name>
    <dbReference type="NCBI Taxonomy" id="1773"/>
    <lineage>
        <taxon>Bacteria</taxon>
        <taxon>Bacillati</taxon>
        <taxon>Actinomycetota</taxon>
        <taxon>Actinomycetes</taxon>
        <taxon>Mycobacteriales</taxon>
        <taxon>Mycobacteriaceae</taxon>
        <taxon>Mycobacterium</taxon>
        <taxon>Mycobacterium tuberculosis complex</taxon>
    </lineage>
</organism>
<dbReference type="EMBL" id="CSAE01000841">
    <property type="protein sequence ID" value="COW99056.1"/>
    <property type="molecule type" value="Genomic_DNA"/>
</dbReference>
<accession>A0A0T7PKX7</accession>
<evidence type="ECO:0000313" key="2">
    <source>
        <dbReference type="EMBL" id="CNW17721.1"/>
    </source>
</evidence>
<evidence type="ECO:0000313" key="5">
    <source>
        <dbReference type="Proteomes" id="UP000038802"/>
    </source>
</evidence>
<evidence type="ECO:0000313" key="3">
    <source>
        <dbReference type="EMBL" id="COW99056.1"/>
    </source>
</evidence>
<evidence type="ECO:0000313" key="1">
    <source>
        <dbReference type="EMBL" id="CFR97761.1"/>
    </source>
</evidence>
<reference evidence="5 6" key="2">
    <citation type="submission" date="2015-03" db="EMBL/GenBank/DDBJ databases">
        <authorList>
            <consortium name="Pathogen Informatics"/>
        </authorList>
    </citation>
    <scope>NUCLEOTIDE SEQUENCE [LARGE SCALE GENOMIC DNA]</scope>
    <source>
        <strain evidence="1 8">C09601061</strain>
        <strain evidence="2 7">D00501624</strain>
        <strain evidence="5">K00500041</strain>
        <strain evidence="6">N09902308</strain>
    </source>
</reference>
<evidence type="ECO:0000313" key="7">
    <source>
        <dbReference type="Proteomes" id="UP000039217"/>
    </source>
</evidence>
<dbReference type="EMBL" id="CGCX01001579">
    <property type="protein sequence ID" value="CFR97761.1"/>
    <property type="molecule type" value="Genomic_DNA"/>
</dbReference>
<reference evidence="4" key="1">
    <citation type="submission" date="2015-03" db="EMBL/GenBank/DDBJ databases">
        <authorList>
            <consortium name="Pathogen Informatics"/>
            <person name="Murphy D."/>
        </authorList>
    </citation>
    <scope>NUCLEOTIDE SEQUENCE</scope>
    <source>
        <strain evidence="4">N09902308</strain>
    </source>
</reference>
<dbReference type="Proteomes" id="UP000039217">
    <property type="component" value="Unassembled WGS sequence"/>
</dbReference>
<dbReference type="Proteomes" id="UP000046680">
    <property type="component" value="Unassembled WGS sequence"/>
</dbReference>
<gene>
    <name evidence="1" type="ORF">ERS007657_03352</name>
    <name evidence="2" type="ORF">ERS007661_03633</name>
    <name evidence="3" type="ORF">ERS007703_04582</name>
    <name evidence="4" type="ORF">ERS007739_05393</name>
</gene>
<sequence length="39" mass="4235">MNCRILLMPLRNSDFTRVNLLASAASLAAYASLPTLVAR</sequence>
<dbReference type="EMBL" id="CSBK01004282">
    <property type="protein sequence ID" value="CPB73984.1"/>
    <property type="molecule type" value="Genomic_DNA"/>
</dbReference>
<dbReference type="AlphaFoldDB" id="A0A0T7PKX7"/>
<proteinExistence type="predicted"/>